<evidence type="ECO:0000256" key="3">
    <source>
        <dbReference type="ARBA" id="ARBA00022475"/>
    </source>
</evidence>
<proteinExistence type="inferred from homology"/>
<feature type="transmembrane region" description="Helical" evidence="11">
    <location>
        <begin position="100"/>
        <end position="121"/>
    </location>
</feature>
<evidence type="ECO:0000256" key="6">
    <source>
        <dbReference type="ARBA" id="ARBA00022989"/>
    </source>
</evidence>
<name>A0A8S1EU61_9PELO</name>
<dbReference type="Proteomes" id="UP000494206">
    <property type="component" value="Unassembled WGS sequence"/>
</dbReference>
<evidence type="ECO:0000256" key="10">
    <source>
        <dbReference type="ARBA" id="ARBA00034899"/>
    </source>
</evidence>
<evidence type="ECO:0000256" key="9">
    <source>
        <dbReference type="ARBA" id="ARBA00034846"/>
    </source>
</evidence>
<dbReference type="Pfam" id="PF09767">
    <property type="entry name" value="DUF2053"/>
    <property type="match status" value="1"/>
</dbReference>
<evidence type="ECO:0000256" key="7">
    <source>
        <dbReference type="ARBA" id="ARBA00023136"/>
    </source>
</evidence>
<dbReference type="GO" id="GO:0005886">
    <property type="term" value="C:plasma membrane"/>
    <property type="evidence" value="ECO:0007669"/>
    <property type="project" value="UniProtKB-SubCell"/>
</dbReference>
<dbReference type="InterPro" id="IPR019164">
    <property type="entry name" value="TMEM147"/>
</dbReference>
<feature type="transmembrane region" description="Helical" evidence="11">
    <location>
        <begin position="133"/>
        <end position="157"/>
    </location>
</feature>
<protein>
    <recommendedName>
        <fullName evidence="9">BOS complex subunit TMEM147</fullName>
    </recommendedName>
    <alternativeName>
        <fullName evidence="10">Transmembrane protein 147</fullName>
    </alternativeName>
</protein>
<dbReference type="OrthoDB" id="9993532at2759"/>
<evidence type="ECO:0000256" key="4">
    <source>
        <dbReference type="ARBA" id="ARBA00022692"/>
    </source>
</evidence>
<dbReference type="AlphaFoldDB" id="A0A8S1EU61"/>
<keyword evidence="6 11" id="KW-1133">Transmembrane helix</keyword>
<feature type="transmembrane region" description="Helical" evidence="11">
    <location>
        <begin position="195"/>
        <end position="215"/>
    </location>
</feature>
<feature type="transmembrane region" description="Helical" evidence="11">
    <location>
        <begin position="71"/>
        <end position="93"/>
    </location>
</feature>
<comment type="similarity">
    <text evidence="8">Belongs to the TMEM147 family.</text>
</comment>
<comment type="subcellular location">
    <subcellularLocation>
        <location evidence="2">Cell membrane</location>
        <topology evidence="2">Multi-pass membrane protein</topology>
    </subcellularLocation>
    <subcellularLocation>
        <location evidence="1">Endoplasmic reticulum membrane</location>
        <topology evidence="1">Multi-pass membrane protein</topology>
    </subcellularLocation>
</comment>
<comment type="caution">
    <text evidence="12">The sequence shown here is derived from an EMBL/GenBank/DDBJ whole genome shotgun (WGS) entry which is preliminary data.</text>
</comment>
<keyword evidence="13" id="KW-1185">Reference proteome</keyword>
<gene>
    <name evidence="12" type="ORF">CBOVIS_LOCUS6001</name>
</gene>
<keyword evidence="3" id="KW-1003">Cell membrane</keyword>
<dbReference type="EMBL" id="CADEPM010000003">
    <property type="protein sequence ID" value="CAB3403539.1"/>
    <property type="molecule type" value="Genomic_DNA"/>
</dbReference>
<reference evidence="12 13" key="1">
    <citation type="submission" date="2020-04" db="EMBL/GenBank/DDBJ databases">
        <authorList>
            <person name="Laetsch R D."/>
            <person name="Stevens L."/>
            <person name="Kumar S."/>
            <person name="Blaxter L. M."/>
        </authorList>
    </citation>
    <scope>NUCLEOTIDE SEQUENCE [LARGE SCALE GENOMIC DNA]</scope>
</reference>
<evidence type="ECO:0000313" key="13">
    <source>
        <dbReference type="Proteomes" id="UP000494206"/>
    </source>
</evidence>
<evidence type="ECO:0000256" key="1">
    <source>
        <dbReference type="ARBA" id="ARBA00004477"/>
    </source>
</evidence>
<evidence type="ECO:0000256" key="5">
    <source>
        <dbReference type="ARBA" id="ARBA00022824"/>
    </source>
</evidence>
<accession>A0A8S1EU61</accession>
<evidence type="ECO:0000256" key="2">
    <source>
        <dbReference type="ARBA" id="ARBA00004651"/>
    </source>
</evidence>
<sequence length="226" mass="25156">MTFFHFINCFALAFAPYFIAYKYSGINEYSSIWKCANAAGGYLLTQLAKLLVLATFFPMSDVEEFAPLPELIKNCADILDVIGLHLLMTNFLAGKGEVRFIVAGLGWGFTHSVAHRAVLLWVGARGSAFTWRWIQTALDSSCDLFIIVSMAALTWMLTRANNKGSVVPVLGMCVFSTFIFQAIQNILAITGWSFLIFRAFYSFSVAVMTVLVYSVNRQSATAKKFE</sequence>
<feature type="transmembrane region" description="Helical" evidence="11">
    <location>
        <begin position="169"/>
        <end position="189"/>
    </location>
</feature>
<dbReference type="PANTHER" id="PTHR12869">
    <property type="entry name" value="SMALL SEVEN TRANSMEMBRANE DOMAIN-CONTAINING PROTEIN"/>
    <property type="match status" value="1"/>
</dbReference>
<evidence type="ECO:0000256" key="11">
    <source>
        <dbReference type="SAM" id="Phobius"/>
    </source>
</evidence>
<organism evidence="12 13">
    <name type="scientific">Caenorhabditis bovis</name>
    <dbReference type="NCBI Taxonomy" id="2654633"/>
    <lineage>
        <taxon>Eukaryota</taxon>
        <taxon>Metazoa</taxon>
        <taxon>Ecdysozoa</taxon>
        <taxon>Nematoda</taxon>
        <taxon>Chromadorea</taxon>
        <taxon>Rhabditida</taxon>
        <taxon>Rhabditina</taxon>
        <taxon>Rhabditomorpha</taxon>
        <taxon>Rhabditoidea</taxon>
        <taxon>Rhabditidae</taxon>
        <taxon>Peloderinae</taxon>
        <taxon>Caenorhabditis</taxon>
    </lineage>
</organism>
<feature type="transmembrane region" description="Helical" evidence="11">
    <location>
        <begin position="35"/>
        <end position="59"/>
    </location>
</feature>
<dbReference type="GO" id="GO:0005789">
    <property type="term" value="C:endoplasmic reticulum membrane"/>
    <property type="evidence" value="ECO:0007669"/>
    <property type="project" value="UniProtKB-SubCell"/>
</dbReference>
<keyword evidence="4 11" id="KW-0812">Transmembrane</keyword>
<keyword evidence="7 11" id="KW-0472">Membrane</keyword>
<evidence type="ECO:0000256" key="8">
    <source>
        <dbReference type="ARBA" id="ARBA00034739"/>
    </source>
</evidence>
<feature type="transmembrane region" description="Helical" evidence="11">
    <location>
        <begin position="6"/>
        <end position="23"/>
    </location>
</feature>
<keyword evidence="5" id="KW-0256">Endoplasmic reticulum</keyword>
<evidence type="ECO:0000313" key="12">
    <source>
        <dbReference type="EMBL" id="CAB3403539.1"/>
    </source>
</evidence>
<dbReference type="PANTHER" id="PTHR12869:SF0">
    <property type="entry name" value="BOS COMPLEX SUBUNIT TMEM147"/>
    <property type="match status" value="1"/>
</dbReference>